<keyword evidence="1" id="KW-0732">Signal</keyword>
<reference evidence="2 3" key="1">
    <citation type="journal article" date="2011" name="Science">
        <title>The ecoresponsive genome of Daphnia pulex.</title>
        <authorList>
            <person name="Colbourne J.K."/>
            <person name="Pfrender M.E."/>
            <person name="Gilbert D."/>
            <person name="Thomas W.K."/>
            <person name="Tucker A."/>
            <person name="Oakley T.H."/>
            <person name="Tokishita S."/>
            <person name="Aerts A."/>
            <person name="Arnold G.J."/>
            <person name="Basu M.K."/>
            <person name="Bauer D.J."/>
            <person name="Caceres C.E."/>
            <person name="Carmel L."/>
            <person name="Casola C."/>
            <person name="Choi J.H."/>
            <person name="Detter J.C."/>
            <person name="Dong Q."/>
            <person name="Dusheyko S."/>
            <person name="Eads B.D."/>
            <person name="Frohlich T."/>
            <person name="Geiler-Samerotte K.A."/>
            <person name="Gerlach D."/>
            <person name="Hatcher P."/>
            <person name="Jogdeo S."/>
            <person name="Krijgsveld J."/>
            <person name="Kriventseva E.V."/>
            <person name="Kultz D."/>
            <person name="Laforsch C."/>
            <person name="Lindquist E."/>
            <person name="Lopez J."/>
            <person name="Manak J.R."/>
            <person name="Muller J."/>
            <person name="Pangilinan J."/>
            <person name="Patwardhan R.P."/>
            <person name="Pitluck S."/>
            <person name="Pritham E.J."/>
            <person name="Rechtsteiner A."/>
            <person name="Rho M."/>
            <person name="Rogozin I.B."/>
            <person name="Sakarya O."/>
            <person name="Salamov A."/>
            <person name="Schaack S."/>
            <person name="Shapiro H."/>
            <person name="Shiga Y."/>
            <person name="Skalitzky C."/>
            <person name="Smith Z."/>
            <person name="Souvorov A."/>
            <person name="Sung W."/>
            <person name="Tang Z."/>
            <person name="Tsuchiya D."/>
            <person name="Tu H."/>
            <person name="Vos H."/>
            <person name="Wang M."/>
            <person name="Wolf Y.I."/>
            <person name="Yamagata H."/>
            <person name="Yamada T."/>
            <person name="Ye Y."/>
            <person name="Shaw J.R."/>
            <person name="Andrews J."/>
            <person name="Crease T.J."/>
            <person name="Tang H."/>
            <person name="Lucas S.M."/>
            <person name="Robertson H.M."/>
            <person name="Bork P."/>
            <person name="Koonin E.V."/>
            <person name="Zdobnov E.M."/>
            <person name="Grigoriev I.V."/>
            <person name="Lynch M."/>
            <person name="Boore J.L."/>
        </authorList>
    </citation>
    <scope>NUCLEOTIDE SEQUENCE [LARGE SCALE GENOMIC DNA]</scope>
</reference>
<dbReference type="AlphaFoldDB" id="E9HK38"/>
<feature type="chain" id="PRO_5003241183" evidence="1">
    <location>
        <begin position="22"/>
        <end position="191"/>
    </location>
</feature>
<dbReference type="HOGENOM" id="CLU_092176_0_0_1"/>
<dbReference type="OrthoDB" id="10373709at2759"/>
<gene>
    <name evidence="2" type="ORF">DAPPUDRAFT_115066</name>
</gene>
<dbReference type="EMBL" id="GL732667">
    <property type="protein sequence ID" value="EFX67813.1"/>
    <property type="molecule type" value="Genomic_DNA"/>
</dbReference>
<protein>
    <submittedName>
        <fullName evidence="2">Uncharacterized protein</fullName>
    </submittedName>
</protein>
<evidence type="ECO:0000256" key="1">
    <source>
        <dbReference type="SAM" id="SignalP"/>
    </source>
</evidence>
<keyword evidence="3" id="KW-1185">Reference proteome</keyword>
<feature type="signal peptide" evidence="1">
    <location>
        <begin position="1"/>
        <end position="21"/>
    </location>
</feature>
<sequence length="191" mass="20139">MRFSLCCVILLAVVAVNYVQSADSAKKDENEGRIFLSTFTVILSTVTSVTTIGTTTTCTTSTSALKTCSVGRRRRGLFYDDAENQGRARRGLFYNDDEDLVKEESAPVKRSAQTVEAPAAPSVTIDKTWVPLTVESGFSVPDGSPVAGGARFKLAYGTSTVTSTSTSTATRSLTATCGSTTSFQLCSGAGK</sequence>
<evidence type="ECO:0000313" key="3">
    <source>
        <dbReference type="Proteomes" id="UP000000305"/>
    </source>
</evidence>
<organism evidence="2 3">
    <name type="scientific">Daphnia pulex</name>
    <name type="common">Water flea</name>
    <dbReference type="NCBI Taxonomy" id="6669"/>
    <lineage>
        <taxon>Eukaryota</taxon>
        <taxon>Metazoa</taxon>
        <taxon>Ecdysozoa</taxon>
        <taxon>Arthropoda</taxon>
        <taxon>Crustacea</taxon>
        <taxon>Branchiopoda</taxon>
        <taxon>Diplostraca</taxon>
        <taxon>Cladocera</taxon>
        <taxon>Anomopoda</taxon>
        <taxon>Daphniidae</taxon>
        <taxon>Daphnia</taxon>
    </lineage>
</organism>
<proteinExistence type="predicted"/>
<dbReference type="Proteomes" id="UP000000305">
    <property type="component" value="Unassembled WGS sequence"/>
</dbReference>
<dbReference type="PhylomeDB" id="E9HK38"/>
<accession>E9HK38</accession>
<name>E9HK38_DAPPU</name>
<dbReference type="InParanoid" id="E9HK38"/>
<evidence type="ECO:0000313" key="2">
    <source>
        <dbReference type="EMBL" id="EFX67813.1"/>
    </source>
</evidence>
<dbReference type="KEGG" id="dpx:DAPPUDRAFT_115066"/>